<evidence type="ECO:0000259" key="7">
    <source>
        <dbReference type="PROSITE" id="PS50850"/>
    </source>
</evidence>
<dbReference type="PANTHER" id="PTHR48022">
    <property type="entry name" value="PLASTIDIC GLUCOSE TRANSPORTER 4"/>
    <property type="match status" value="1"/>
</dbReference>
<dbReference type="AlphaFoldDB" id="A0A318ZF94"/>
<name>A0A318ZF94_9EURO</name>
<evidence type="ECO:0000256" key="2">
    <source>
        <dbReference type="ARBA" id="ARBA00010992"/>
    </source>
</evidence>
<evidence type="ECO:0000313" key="8">
    <source>
        <dbReference type="EMBL" id="PYH42280.1"/>
    </source>
</evidence>
<feature type="domain" description="Major facilitator superfamily (MFS) profile" evidence="7">
    <location>
        <begin position="1"/>
        <end position="109"/>
    </location>
</feature>
<sequence length="109" mass="11803">MTAMLELGPFIGCLFFPSVANRISRKWCLTVARVFFMVGAIIQTATLDYATLLAARLTGGIGVGTLVMGAPLYISETAPSRWRGSWLVLEAISIVVGAIVAYWITYGTR</sequence>
<accession>A0A318ZF94</accession>
<dbReference type="GO" id="GO:0016020">
    <property type="term" value="C:membrane"/>
    <property type="evidence" value="ECO:0007669"/>
    <property type="project" value="UniProtKB-SubCell"/>
</dbReference>
<dbReference type="GeneID" id="37078846"/>
<evidence type="ECO:0000256" key="6">
    <source>
        <dbReference type="SAM" id="Phobius"/>
    </source>
</evidence>
<comment type="similarity">
    <text evidence="2">Belongs to the major facilitator superfamily. Sugar transporter (TC 2.A.1.1) family.</text>
</comment>
<dbReference type="STRING" id="1450539.A0A318ZF94"/>
<keyword evidence="3 6" id="KW-0812">Transmembrane</keyword>
<comment type="subcellular location">
    <subcellularLocation>
        <location evidence="1">Membrane</location>
        <topology evidence="1">Multi-pass membrane protein</topology>
    </subcellularLocation>
</comment>
<reference evidence="8 9" key="1">
    <citation type="submission" date="2016-12" db="EMBL/GenBank/DDBJ databases">
        <title>The genomes of Aspergillus section Nigri reveals drivers in fungal speciation.</title>
        <authorList>
            <consortium name="DOE Joint Genome Institute"/>
            <person name="Vesth T.C."/>
            <person name="Nybo J."/>
            <person name="Theobald S."/>
            <person name="Brandl J."/>
            <person name="Frisvad J.C."/>
            <person name="Nielsen K.F."/>
            <person name="Lyhne E.K."/>
            <person name="Kogle M.E."/>
            <person name="Kuo A."/>
            <person name="Riley R."/>
            <person name="Clum A."/>
            <person name="Nolan M."/>
            <person name="Lipzen A."/>
            <person name="Salamov A."/>
            <person name="Henrissat B."/>
            <person name="Wiebenga A."/>
            <person name="De Vries R.P."/>
            <person name="Grigoriev I.V."/>
            <person name="Mortensen U.H."/>
            <person name="Andersen M.R."/>
            <person name="Baker S.E."/>
        </authorList>
    </citation>
    <scope>NUCLEOTIDE SEQUENCE [LARGE SCALE GENOMIC DNA]</scope>
    <source>
        <strain evidence="8 9">JOP 1030-1</strain>
    </source>
</reference>
<dbReference type="Proteomes" id="UP000248349">
    <property type="component" value="Unassembled WGS sequence"/>
</dbReference>
<dbReference type="EMBL" id="KZ821253">
    <property type="protein sequence ID" value="PYH42280.1"/>
    <property type="molecule type" value="Genomic_DNA"/>
</dbReference>
<gene>
    <name evidence="8" type="ORF">BP01DRAFT_385598</name>
</gene>
<dbReference type="RefSeq" id="XP_025428262.1">
    <property type="nucleotide sequence ID" value="XM_025577617.1"/>
</dbReference>
<keyword evidence="9" id="KW-1185">Reference proteome</keyword>
<dbReference type="InterPro" id="IPR050360">
    <property type="entry name" value="MFS_Sugar_Transporters"/>
</dbReference>
<organism evidence="8 9">
    <name type="scientific">Aspergillus saccharolyticus JOP 1030-1</name>
    <dbReference type="NCBI Taxonomy" id="1450539"/>
    <lineage>
        <taxon>Eukaryota</taxon>
        <taxon>Fungi</taxon>
        <taxon>Dikarya</taxon>
        <taxon>Ascomycota</taxon>
        <taxon>Pezizomycotina</taxon>
        <taxon>Eurotiomycetes</taxon>
        <taxon>Eurotiomycetidae</taxon>
        <taxon>Eurotiales</taxon>
        <taxon>Aspergillaceae</taxon>
        <taxon>Aspergillus</taxon>
        <taxon>Aspergillus subgen. Circumdati</taxon>
    </lineage>
</organism>
<dbReference type="InterPro" id="IPR005828">
    <property type="entry name" value="MFS_sugar_transport-like"/>
</dbReference>
<dbReference type="InterPro" id="IPR036259">
    <property type="entry name" value="MFS_trans_sf"/>
</dbReference>
<feature type="transmembrane region" description="Helical" evidence="6">
    <location>
        <begin position="27"/>
        <end position="47"/>
    </location>
</feature>
<evidence type="ECO:0000256" key="1">
    <source>
        <dbReference type="ARBA" id="ARBA00004141"/>
    </source>
</evidence>
<evidence type="ECO:0000256" key="3">
    <source>
        <dbReference type="ARBA" id="ARBA00022692"/>
    </source>
</evidence>
<dbReference type="PROSITE" id="PS50850">
    <property type="entry name" value="MFS"/>
    <property type="match status" value="1"/>
</dbReference>
<dbReference type="PANTHER" id="PTHR48022:SF14">
    <property type="entry name" value="MAJOR FACILITATOR SUPERFAMILY (MFS) PROFILE DOMAIN-CONTAINING PROTEIN-RELATED"/>
    <property type="match status" value="1"/>
</dbReference>
<evidence type="ECO:0000313" key="9">
    <source>
        <dbReference type="Proteomes" id="UP000248349"/>
    </source>
</evidence>
<evidence type="ECO:0000256" key="5">
    <source>
        <dbReference type="ARBA" id="ARBA00023136"/>
    </source>
</evidence>
<proteinExistence type="inferred from homology"/>
<dbReference type="SUPFAM" id="SSF103473">
    <property type="entry name" value="MFS general substrate transporter"/>
    <property type="match status" value="1"/>
</dbReference>
<feature type="transmembrane region" description="Helical" evidence="6">
    <location>
        <begin position="86"/>
        <end position="104"/>
    </location>
</feature>
<protein>
    <submittedName>
        <fullName evidence="8">General substrate transporter</fullName>
    </submittedName>
</protein>
<dbReference type="Pfam" id="PF00083">
    <property type="entry name" value="Sugar_tr"/>
    <property type="match status" value="1"/>
</dbReference>
<dbReference type="InterPro" id="IPR020846">
    <property type="entry name" value="MFS_dom"/>
</dbReference>
<keyword evidence="5 6" id="KW-0472">Membrane</keyword>
<evidence type="ECO:0000256" key="4">
    <source>
        <dbReference type="ARBA" id="ARBA00022989"/>
    </source>
</evidence>
<dbReference type="GO" id="GO:0005351">
    <property type="term" value="F:carbohydrate:proton symporter activity"/>
    <property type="evidence" value="ECO:0007669"/>
    <property type="project" value="TreeGrafter"/>
</dbReference>
<dbReference type="OrthoDB" id="8120565at2759"/>
<dbReference type="Gene3D" id="1.20.1250.20">
    <property type="entry name" value="MFS general substrate transporter like domains"/>
    <property type="match status" value="1"/>
</dbReference>
<keyword evidence="4 6" id="KW-1133">Transmembrane helix</keyword>
<feature type="transmembrane region" description="Helical" evidence="6">
    <location>
        <begin position="53"/>
        <end position="74"/>
    </location>
</feature>